<dbReference type="InterPro" id="IPR040183">
    <property type="entry name" value="THUMPD1-like"/>
</dbReference>
<evidence type="ECO:0000256" key="2">
    <source>
        <dbReference type="SAM" id="MobiDB-lite"/>
    </source>
</evidence>
<dbReference type="PROSITE" id="PS51165">
    <property type="entry name" value="THUMP"/>
    <property type="match status" value="1"/>
</dbReference>
<dbReference type="GO" id="GO:0006400">
    <property type="term" value="P:tRNA modification"/>
    <property type="evidence" value="ECO:0007669"/>
    <property type="project" value="InterPro"/>
</dbReference>
<organism evidence="4 5">
    <name type="scientific">Smittium megazygosporum</name>
    <dbReference type="NCBI Taxonomy" id="133381"/>
    <lineage>
        <taxon>Eukaryota</taxon>
        <taxon>Fungi</taxon>
        <taxon>Fungi incertae sedis</taxon>
        <taxon>Zoopagomycota</taxon>
        <taxon>Kickxellomycotina</taxon>
        <taxon>Harpellomycetes</taxon>
        <taxon>Harpellales</taxon>
        <taxon>Legeriomycetaceae</taxon>
        <taxon>Smittium</taxon>
    </lineage>
</organism>
<dbReference type="SUPFAM" id="SSF143437">
    <property type="entry name" value="THUMP domain-like"/>
    <property type="match status" value="1"/>
</dbReference>
<dbReference type="STRING" id="133381.A0A2T9ZD49"/>
<keyword evidence="1" id="KW-0694">RNA-binding</keyword>
<dbReference type="EMBL" id="MBFS01000449">
    <property type="protein sequence ID" value="PVV02467.1"/>
    <property type="molecule type" value="Genomic_DNA"/>
</dbReference>
<evidence type="ECO:0000313" key="4">
    <source>
        <dbReference type="EMBL" id="PVV02467.1"/>
    </source>
</evidence>
<proteinExistence type="predicted"/>
<keyword evidence="5" id="KW-1185">Reference proteome</keyword>
<protein>
    <recommendedName>
        <fullName evidence="3">THUMP domain-containing protein</fullName>
    </recommendedName>
</protein>
<dbReference type="FunFam" id="3.30.2300.10:FF:000001">
    <property type="entry name" value="THUMP domain-containing protein 1"/>
    <property type="match status" value="1"/>
</dbReference>
<name>A0A2T9ZD49_9FUNG</name>
<feature type="compositionally biased region" description="Basic and acidic residues" evidence="2">
    <location>
        <begin position="1"/>
        <end position="18"/>
    </location>
</feature>
<dbReference type="InterPro" id="IPR004114">
    <property type="entry name" value="THUMP_dom"/>
</dbReference>
<evidence type="ECO:0000259" key="3">
    <source>
        <dbReference type="PROSITE" id="PS51165"/>
    </source>
</evidence>
<dbReference type="OrthoDB" id="367221at2759"/>
<feature type="domain" description="THUMP" evidence="3">
    <location>
        <begin position="143"/>
        <end position="248"/>
    </location>
</feature>
<gene>
    <name evidence="4" type="ORF">BB560_003076</name>
</gene>
<sequence length="277" mass="31549">MDNKDSKRKANSDPDSKSKKNKSYMQKKADKALASMGLEIGMKGFYITGERGRERKCAKEVIFLLDKYKDKLYPQSTEENEAEVEEKEEKSIEDSIQAELLEMKKKRPESVFKPIFTDTECITFIQSPPEFDVVKIAMNIMQDCATTKSKDTRYTSRIVPIEATCKADIQAIEKTVESLAQGYLNKDAPQTTFMIETKVRNNQSVNKDQLIQKVASVFGKYHKVDLKNPKLVILAEVFRGVCVVSILKDFVKLRKYNIISLYTDGFLNKENLAPKAG</sequence>
<feature type="region of interest" description="Disordered" evidence="2">
    <location>
        <begin position="1"/>
        <end position="28"/>
    </location>
</feature>
<accession>A0A2T9ZD49</accession>
<comment type="caution">
    <text evidence="4">The sequence shown here is derived from an EMBL/GenBank/DDBJ whole genome shotgun (WGS) entry which is preliminary data.</text>
</comment>
<dbReference type="Pfam" id="PF02926">
    <property type="entry name" value="THUMP"/>
    <property type="match status" value="1"/>
</dbReference>
<dbReference type="PANTHER" id="PTHR13452:SF10">
    <property type="entry name" value="THUMP DOMAIN-CONTAINING PROTEIN 1"/>
    <property type="match status" value="1"/>
</dbReference>
<dbReference type="SMART" id="SM00981">
    <property type="entry name" value="THUMP"/>
    <property type="match status" value="1"/>
</dbReference>
<dbReference type="AlphaFoldDB" id="A0A2T9ZD49"/>
<reference evidence="4 5" key="1">
    <citation type="journal article" date="2018" name="MBio">
        <title>Comparative Genomics Reveals the Core Gene Toolbox for the Fungus-Insect Symbiosis.</title>
        <authorList>
            <person name="Wang Y."/>
            <person name="Stata M."/>
            <person name="Wang W."/>
            <person name="Stajich J.E."/>
            <person name="White M.M."/>
            <person name="Moncalvo J.M."/>
        </authorList>
    </citation>
    <scope>NUCLEOTIDE SEQUENCE [LARGE SCALE GENOMIC DNA]</scope>
    <source>
        <strain evidence="4 5">SC-DP-2</strain>
    </source>
</reference>
<evidence type="ECO:0000256" key="1">
    <source>
        <dbReference type="PROSITE-ProRule" id="PRU00529"/>
    </source>
</evidence>
<dbReference type="Gene3D" id="3.30.2300.10">
    <property type="entry name" value="THUMP superfamily"/>
    <property type="match status" value="1"/>
</dbReference>
<dbReference type="Proteomes" id="UP000245609">
    <property type="component" value="Unassembled WGS sequence"/>
</dbReference>
<evidence type="ECO:0000313" key="5">
    <source>
        <dbReference type="Proteomes" id="UP000245609"/>
    </source>
</evidence>
<dbReference type="GO" id="GO:0003723">
    <property type="term" value="F:RNA binding"/>
    <property type="evidence" value="ECO:0007669"/>
    <property type="project" value="UniProtKB-UniRule"/>
</dbReference>
<dbReference type="PANTHER" id="PTHR13452">
    <property type="entry name" value="THUMP DOMAIN CONTAINING PROTEIN 1-RELATED"/>
    <property type="match status" value="1"/>
</dbReference>
<dbReference type="CDD" id="cd11717">
    <property type="entry name" value="THUMP_THUMPD1_like"/>
    <property type="match status" value="1"/>
</dbReference>